<dbReference type="PANTHER" id="PTHR43132:SF2">
    <property type="entry name" value="ARSENICAL RESISTANCE OPERON REPRESSOR ARSR-RELATED"/>
    <property type="match status" value="1"/>
</dbReference>
<dbReference type="SMART" id="SM00418">
    <property type="entry name" value="HTH_ARSR"/>
    <property type="match status" value="1"/>
</dbReference>
<accession>A0A1Y1SEJ9</accession>
<protein>
    <recommendedName>
        <fullName evidence="4">HTH arsR-type domain-containing protein</fullName>
    </recommendedName>
</protein>
<evidence type="ECO:0000313" key="5">
    <source>
        <dbReference type="EMBL" id="ORE87114.1"/>
    </source>
</evidence>
<evidence type="ECO:0000256" key="2">
    <source>
        <dbReference type="ARBA" id="ARBA00023125"/>
    </source>
</evidence>
<dbReference type="InterPro" id="IPR036390">
    <property type="entry name" value="WH_DNA-bd_sf"/>
</dbReference>
<dbReference type="CDD" id="cd00090">
    <property type="entry name" value="HTH_ARSR"/>
    <property type="match status" value="1"/>
</dbReference>
<organism evidence="5 6">
    <name type="scientific">Oceanococcus atlanticus</name>
    <dbReference type="NCBI Taxonomy" id="1317117"/>
    <lineage>
        <taxon>Bacteria</taxon>
        <taxon>Pseudomonadati</taxon>
        <taxon>Pseudomonadota</taxon>
        <taxon>Gammaproteobacteria</taxon>
        <taxon>Chromatiales</taxon>
        <taxon>Oceanococcaceae</taxon>
        <taxon>Oceanococcus</taxon>
    </lineage>
</organism>
<dbReference type="InterPro" id="IPR051011">
    <property type="entry name" value="Metal_resp_trans_reg"/>
</dbReference>
<dbReference type="GO" id="GO:0003677">
    <property type="term" value="F:DNA binding"/>
    <property type="evidence" value="ECO:0007669"/>
    <property type="project" value="UniProtKB-KW"/>
</dbReference>
<dbReference type="EMBL" id="AQQV01000002">
    <property type="protein sequence ID" value="ORE87114.1"/>
    <property type="molecule type" value="Genomic_DNA"/>
</dbReference>
<keyword evidence="1" id="KW-0805">Transcription regulation</keyword>
<evidence type="ECO:0000256" key="3">
    <source>
        <dbReference type="ARBA" id="ARBA00023163"/>
    </source>
</evidence>
<gene>
    <name evidence="5" type="ORF">ATO7_08742</name>
</gene>
<evidence type="ECO:0000313" key="6">
    <source>
        <dbReference type="Proteomes" id="UP000192342"/>
    </source>
</evidence>
<dbReference type="STRING" id="1317117.ATO7_08742"/>
<keyword evidence="6" id="KW-1185">Reference proteome</keyword>
<keyword evidence="3" id="KW-0804">Transcription</keyword>
<feature type="domain" description="HTH arsR-type" evidence="4">
    <location>
        <begin position="1"/>
        <end position="88"/>
    </location>
</feature>
<evidence type="ECO:0000256" key="1">
    <source>
        <dbReference type="ARBA" id="ARBA00023015"/>
    </source>
</evidence>
<proteinExistence type="predicted"/>
<name>A0A1Y1SEJ9_9GAMM</name>
<dbReference type="Gene3D" id="1.10.10.10">
    <property type="entry name" value="Winged helix-like DNA-binding domain superfamily/Winged helix DNA-binding domain"/>
    <property type="match status" value="1"/>
</dbReference>
<dbReference type="InterPro" id="IPR011991">
    <property type="entry name" value="ArsR-like_HTH"/>
</dbReference>
<dbReference type="PANTHER" id="PTHR43132">
    <property type="entry name" value="ARSENICAL RESISTANCE OPERON REPRESSOR ARSR-RELATED"/>
    <property type="match status" value="1"/>
</dbReference>
<dbReference type="InterPro" id="IPR036388">
    <property type="entry name" value="WH-like_DNA-bd_sf"/>
</dbReference>
<sequence>MRLAALAQETRLAVFRALVQAGPDGLNPGLLAETLGTAQATLSFHLKELKNAGLIQARQESRFIFYSVDFTAMNELLSFLTENCCGGDGSVCEVASS</sequence>
<dbReference type="AlphaFoldDB" id="A0A1Y1SEJ9"/>
<dbReference type="InterPro" id="IPR001845">
    <property type="entry name" value="HTH_ArsR_DNA-bd_dom"/>
</dbReference>
<keyword evidence="2" id="KW-0238">DNA-binding</keyword>
<dbReference type="Pfam" id="PF12840">
    <property type="entry name" value="HTH_20"/>
    <property type="match status" value="1"/>
</dbReference>
<reference evidence="5 6" key="1">
    <citation type="submission" date="2013-04" db="EMBL/GenBank/DDBJ databases">
        <title>Oceanococcus atlanticus 22II-S10r2 Genome Sequencing.</title>
        <authorList>
            <person name="Lai Q."/>
            <person name="Li G."/>
            <person name="Shao Z."/>
        </authorList>
    </citation>
    <scope>NUCLEOTIDE SEQUENCE [LARGE SCALE GENOMIC DNA]</scope>
    <source>
        <strain evidence="5 6">22II-S10r2</strain>
    </source>
</reference>
<dbReference type="SUPFAM" id="SSF46785">
    <property type="entry name" value="Winged helix' DNA-binding domain"/>
    <property type="match status" value="1"/>
</dbReference>
<dbReference type="Proteomes" id="UP000192342">
    <property type="component" value="Unassembled WGS sequence"/>
</dbReference>
<dbReference type="GO" id="GO:0003700">
    <property type="term" value="F:DNA-binding transcription factor activity"/>
    <property type="evidence" value="ECO:0007669"/>
    <property type="project" value="InterPro"/>
</dbReference>
<comment type="caution">
    <text evidence="5">The sequence shown here is derived from an EMBL/GenBank/DDBJ whole genome shotgun (WGS) entry which is preliminary data.</text>
</comment>
<dbReference type="PROSITE" id="PS50987">
    <property type="entry name" value="HTH_ARSR_2"/>
    <property type="match status" value="1"/>
</dbReference>
<dbReference type="NCBIfam" id="NF033788">
    <property type="entry name" value="HTH_metalloreg"/>
    <property type="match status" value="1"/>
</dbReference>
<dbReference type="PRINTS" id="PR00778">
    <property type="entry name" value="HTHARSR"/>
</dbReference>
<evidence type="ECO:0000259" key="4">
    <source>
        <dbReference type="PROSITE" id="PS50987"/>
    </source>
</evidence>